<dbReference type="AlphaFoldDB" id="A0A0A8Y9C0"/>
<organism evidence="1">
    <name type="scientific">Arundo donax</name>
    <name type="common">Giant reed</name>
    <name type="synonym">Donax arundinaceus</name>
    <dbReference type="NCBI Taxonomy" id="35708"/>
    <lineage>
        <taxon>Eukaryota</taxon>
        <taxon>Viridiplantae</taxon>
        <taxon>Streptophyta</taxon>
        <taxon>Embryophyta</taxon>
        <taxon>Tracheophyta</taxon>
        <taxon>Spermatophyta</taxon>
        <taxon>Magnoliopsida</taxon>
        <taxon>Liliopsida</taxon>
        <taxon>Poales</taxon>
        <taxon>Poaceae</taxon>
        <taxon>PACMAD clade</taxon>
        <taxon>Arundinoideae</taxon>
        <taxon>Arundineae</taxon>
        <taxon>Arundo</taxon>
    </lineage>
</organism>
<sequence>MNDLISCFCCQELSIYINLTEHSLAVYHLVFTFENGLVHSAG</sequence>
<proteinExistence type="predicted"/>
<dbReference type="EMBL" id="GBRH01275982">
    <property type="protein sequence ID" value="JAD21913.1"/>
    <property type="molecule type" value="Transcribed_RNA"/>
</dbReference>
<name>A0A0A8Y9C0_ARUDO</name>
<accession>A0A0A8Y9C0</accession>
<reference evidence="1" key="2">
    <citation type="journal article" date="2015" name="Data Brief">
        <title>Shoot transcriptome of the giant reed, Arundo donax.</title>
        <authorList>
            <person name="Barrero R.A."/>
            <person name="Guerrero F.D."/>
            <person name="Moolhuijzen P."/>
            <person name="Goolsby J.A."/>
            <person name="Tidwell J."/>
            <person name="Bellgard S.E."/>
            <person name="Bellgard M.I."/>
        </authorList>
    </citation>
    <scope>NUCLEOTIDE SEQUENCE</scope>
    <source>
        <tissue evidence="1">Shoot tissue taken approximately 20 cm above the soil surface</tissue>
    </source>
</reference>
<protein>
    <submittedName>
        <fullName evidence="1">Uncharacterized protein</fullName>
    </submittedName>
</protein>
<evidence type="ECO:0000313" key="1">
    <source>
        <dbReference type="EMBL" id="JAD21913.1"/>
    </source>
</evidence>
<reference evidence="1" key="1">
    <citation type="submission" date="2014-09" db="EMBL/GenBank/DDBJ databases">
        <authorList>
            <person name="Magalhaes I.L.F."/>
            <person name="Oliveira U."/>
            <person name="Santos F.R."/>
            <person name="Vidigal T.H.D.A."/>
            <person name="Brescovit A.D."/>
            <person name="Santos A.J."/>
        </authorList>
    </citation>
    <scope>NUCLEOTIDE SEQUENCE</scope>
    <source>
        <tissue evidence="1">Shoot tissue taken approximately 20 cm above the soil surface</tissue>
    </source>
</reference>